<dbReference type="InterPro" id="IPR041118">
    <property type="entry name" value="Rx_N"/>
</dbReference>
<keyword evidence="2" id="KW-0547">Nucleotide-binding</keyword>
<dbReference type="Proteomes" id="UP001227230">
    <property type="component" value="Chromosome 3"/>
</dbReference>
<evidence type="ECO:0000256" key="4">
    <source>
        <dbReference type="ARBA" id="ARBA00022840"/>
    </source>
</evidence>
<evidence type="ECO:0000256" key="3">
    <source>
        <dbReference type="ARBA" id="ARBA00022821"/>
    </source>
</evidence>
<evidence type="ECO:0000313" key="8">
    <source>
        <dbReference type="Proteomes" id="UP001227230"/>
    </source>
</evidence>
<proteinExistence type="predicted"/>
<evidence type="ECO:0000259" key="5">
    <source>
        <dbReference type="Pfam" id="PF18052"/>
    </source>
</evidence>
<evidence type="ECO:0000313" key="7">
    <source>
        <dbReference type="EMBL" id="WJZ83983.1"/>
    </source>
</evidence>
<feature type="domain" description="Disease resistance R13L4/SHOC-2-like LRR" evidence="6">
    <location>
        <begin position="273"/>
        <end position="481"/>
    </location>
</feature>
<dbReference type="PANTHER" id="PTHR36766">
    <property type="entry name" value="PLANT BROAD-SPECTRUM MILDEW RESISTANCE PROTEIN RPW8"/>
    <property type="match status" value="1"/>
</dbReference>
<protein>
    <recommendedName>
        <fullName evidence="9">Disease resistance protein</fullName>
    </recommendedName>
</protein>
<dbReference type="InterPro" id="IPR055414">
    <property type="entry name" value="LRR_R13L4/SHOC2-like"/>
</dbReference>
<evidence type="ECO:0000256" key="1">
    <source>
        <dbReference type="ARBA" id="ARBA00022737"/>
    </source>
</evidence>
<feature type="domain" description="Disease resistance N-terminal" evidence="5">
    <location>
        <begin position="13"/>
        <end position="101"/>
    </location>
</feature>
<keyword evidence="1" id="KW-0677">Repeat</keyword>
<dbReference type="InterPro" id="IPR032675">
    <property type="entry name" value="LRR_dom_sf"/>
</dbReference>
<gene>
    <name evidence="7" type="ORF">VitviT2T_003618</name>
</gene>
<evidence type="ECO:0008006" key="9">
    <source>
        <dbReference type="Google" id="ProtNLM"/>
    </source>
</evidence>
<keyword evidence="4" id="KW-0067">ATP-binding</keyword>
<reference evidence="7 8" key="1">
    <citation type="journal article" date="2023" name="Hortic Res">
        <title>The complete reference genome for grapevine (Vitis vinifera L.) genetics and breeding.</title>
        <authorList>
            <person name="Shi X."/>
            <person name="Cao S."/>
            <person name="Wang X."/>
            <person name="Huang S."/>
            <person name="Wang Y."/>
            <person name="Liu Z."/>
            <person name="Liu W."/>
            <person name="Leng X."/>
            <person name="Peng Y."/>
            <person name="Wang N."/>
            <person name="Wang Y."/>
            <person name="Ma Z."/>
            <person name="Xu X."/>
            <person name="Zhang F."/>
            <person name="Xue H."/>
            <person name="Zhong H."/>
            <person name="Wang Y."/>
            <person name="Zhang K."/>
            <person name="Velt A."/>
            <person name="Avia K."/>
            <person name="Holtgrawe D."/>
            <person name="Grimplet J."/>
            <person name="Matus J.T."/>
            <person name="Ware D."/>
            <person name="Wu X."/>
            <person name="Wang H."/>
            <person name="Liu C."/>
            <person name="Fang Y."/>
            <person name="Rustenholz C."/>
            <person name="Cheng Z."/>
            <person name="Xiao H."/>
            <person name="Zhou Y."/>
        </authorList>
    </citation>
    <scope>NUCLEOTIDE SEQUENCE [LARGE SCALE GENOMIC DNA]</scope>
    <source>
        <strain evidence="8">cv. Pinot noir / PN40024</strain>
        <tissue evidence="7">Leaf</tissue>
    </source>
</reference>
<dbReference type="Pfam" id="PF23598">
    <property type="entry name" value="LRR_14"/>
    <property type="match status" value="1"/>
</dbReference>
<dbReference type="SUPFAM" id="SSF52058">
    <property type="entry name" value="L domain-like"/>
    <property type="match status" value="1"/>
</dbReference>
<dbReference type="Gene3D" id="1.20.5.4130">
    <property type="match status" value="1"/>
</dbReference>
<dbReference type="EMBL" id="CP126650">
    <property type="protein sequence ID" value="WJZ83983.1"/>
    <property type="molecule type" value="Genomic_DNA"/>
</dbReference>
<sequence length="545" mass="61302">MAESLEHVVPDLVLEKLDSLLAQGIGLEKRLDVGSELKLLRATLSTIQDLVLVAEGQPTQKTEGSELGIWLYDITQAMDSMPSLLDELQLEVLGRKAAQRTRPGSIKREVRSLFSRSNLLASTISHIKEVRMKLEKIASQKPNFNSTVYAKRVVDMHVRPRHVDMYVKPRKRGMAQFSIGATDIIGRDQEKKNIIQLLMHSGDASLAQQENIMLTFAAKNISRKIRHVSFSDEDWSGHEQKVLNFLGKLTDVQTILFPVDGVGLNNESIVNTCIERFKSMQVLDLSDSRFEALPESITSLKNLRFLSLKRNDRIMKLPDSISRLKNLRALMLGGCSELSNLPKDMELMINLRHLEITTKEEALPALNSFKSLRYLGVVGCVNLKSLFLGRETFTALGTLFIHRCPSLVSLPCGVRHLSALKILRIDDCGTLDLLDGDDDNVPGLKSLKLLVIVKLPRLTTLPKWILQAAASPFNTLSCIVIEACPNFRGLPQEVLQKLDSYPKFKIEDCPKSIVSTQMHMLVTKKKRNQPPNVSVRVKYSIFFHY</sequence>
<organism evidence="7 8">
    <name type="scientific">Vitis vinifera</name>
    <name type="common">Grape</name>
    <dbReference type="NCBI Taxonomy" id="29760"/>
    <lineage>
        <taxon>Eukaryota</taxon>
        <taxon>Viridiplantae</taxon>
        <taxon>Streptophyta</taxon>
        <taxon>Embryophyta</taxon>
        <taxon>Tracheophyta</taxon>
        <taxon>Spermatophyta</taxon>
        <taxon>Magnoliopsida</taxon>
        <taxon>eudicotyledons</taxon>
        <taxon>Gunneridae</taxon>
        <taxon>Pentapetalae</taxon>
        <taxon>rosids</taxon>
        <taxon>Vitales</taxon>
        <taxon>Vitaceae</taxon>
        <taxon>Viteae</taxon>
        <taxon>Vitis</taxon>
    </lineage>
</organism>
<accession>A0ABY9BM31</accession>
<name>A0ABY9BM31_VITVI</name>
<evidence type="ECO:0000256" key="2">
    <source>
        <dbReference type="ARBA" id="ARBA00022741"/>
    </source>
</evidence>
<dbReference type="Gene3D" id="3.80.10.10">
    <property type="entry name" value="Ribonuclease Inhibitor"/>
    <property type="match status" value="1"/>
</dbReference>
<dbReference type="PANTHER" id="PTHR36766:SF70">
    <property type="entry name" value="DISEASE RESISTANCE PROTEIN RGA4"/>
    <property type="match status" value="1"/>
</dbReference>
<dbReference type="Pfam" id="PF18052">
    <property type="entry name" value="Rx_N"/>
    <property type="match status" value="1"/>
</dbReference>
<keyword evidence="3" id="KW-0611">Plant defense</keyword>
<evidence type="ECO:0000259" key="6">
    <source>
        <dbReference type="Pfam" id="PF23598"/>
    </source>
</evidence>
<keyword evidence="8" id="KW-1185">Reference proteome</keyword>